<feature type="transmembrane region" description="Helical" evidence="1">
    <location>
        <begin position="44"/>
        <end position="67"/>
    </location>
</feature>
<reference evidence="2 3" key="1">
    <citation type="submission" date="2021-03" db="EMBL/GenBank/DDBJ databases">
        <title>Assistant Professor.</title>
        <authorList>
            <person name="Huq M.A."/>
        </authorList>
    </citation>
    <scope>NUCLEOTIDE SEQUENCE [LARGE SCALE GENOMIC DNA]</scope>
    <source>
        <strain evidence="2 3">MAH-29</strain>
    </source>
</reference>
<feature type="transmembrane region" description="Helical" evidence="1">
    <location>
        <begin position="127"/>
        <end position="144"/>
    </location>
</feature>
<evidence type="ECO:0008006" key="4">
    <source>
        <dbReference type="Google" id="ProtNLM"/>
    </source>
</evidence>
<accession>A0ABS3YUN9</accession>
<dbReference type="Proteomes" id="UP000677244">
    <property type="component" value="Unassembled WGS sequence"/>
</dbReference>
<evidence type="ECO:0000256" key="1">
    <source>
        <dbReference type="SAM" id="Phobius"/>
    </source>
</evidence>
<dbReference type="EMBL" id="JAGHKO010000002">
    <property type="protein sequence ID" value="MBO9201252.1"/>
    <property type="molecule type" value="Genomic_DNA"/>
</dbReference>
<evidence type="ECO:0000313" key="2">
    <source>
        <dbReference type="EMBL" id="MBO9201252.1"/>
    </source>
</evidence>
<evidence type="ECO:0000313" key="3">
    <source>
        <dbReference type="Proteomes" id="UP000677244"/>
    </source>
</evidence>
<name>A0ABS3YUN9_9BACT</name>
<sequence>MEQTEVKSKSWMLPFWFMTGIAILCFLENLTLFKANSYVAAATFSWYILIEAITWPFIILIEAIIYWRIRKRIENRKWVWAHLLFSLFSFVLLVVLYFIALYCIFFITGGEGYSYYLTIMKRIQFYAFWSGVVVGNIFFIVAIVQSFSYQKSPLPADSNDLLGEVADLKH</sequence>
<keyword evidence="1" id="KW-0472">Membrane</keyword>
<gene>
    <name evidence="2" type="ORF">J7I42_13310</name>
</gene>
<keyword evidence="1" id="KW-1133">Transmembrane helix</keyword>
<dbReference type="RefSeq" id="WP_209139314.1">
    <property type="nucleotide sequence ID" value="NZ_JAGHKO010000002.1"/>
</dbReference>
<feature type="transmembrane region" description="Helical" evidence="1">
    <location>
        <begin position="12"/>
        <end position="32"/>
    </location>
</feature>
<proteinExistence type="predicted"/>
<keyword evidence="3" id="KW-1185">Reference proteome</keyword>
<feature type="transmembrane region" description="Helical" evidence="1">
    <location>
        <begin position="79"/>
        <end position="107"/>
    </location>
</feature>
<comment type="caution">
    <text evidence="2">The sequence shown here is derived from an EMBL/GenBank/DDBJ whole genome shotgun (WGS) entry which is preliminary data.</text>
</comment>
<keyword evidence="1" id="KW-0812">Transmembrane</keyword>
<organism evidence="2 3">
    <name type="scientific">Niastella soli</name>
    <dbReference type="NCBI Taxonomy" id="2821487"/>
    <lineage>
        <taxon>Bacteria</taxon>
        <taxon>Pseudomonadati</taxon>
        <taxon>Bacteroidota</taxon>
        <taxon>Chitinophagia</taxon>
        <taxon>Chitinophagales</taxon>
        <taxon>Chitinophagaceae</taxon>
        <taxon>Niastella</taxon>
    </lineage>
</organism>
<protein>
    <recommendedName>
        <fullName evidence="4">Signal peptidase I</fullName>
    </recommendedName>
</protein>